<evidence type="ECO:0000259" key="9">
    <source>
        <dbReference type="PROSITE" id="PS50879"/>
    </source>
</evidence>
<dbReference type="EMBL" id="JAEVFJ010000033">
    <property type="protein sequence ID" value="KAH8092193.1"/>
    <property type="molecule type" value="Genomic_DNA"/>
</dbReference>
<feature type="region of interest" description="Disordered" evidence="8">
    <location>
        <begin position="36"/>
        <end position="77"/>
    </location>
</feature>
<keyword evidence="6" id="KW-0255">Endonuclease</keyword>
<feature type="compositionally biased region" description="Low complexity" evidence="8">
    <location>
        <begin position="322"/>
        <end position="332"/>
    </location>
</feature>
<feature type="compositionally biased region" description="Pro residues" evidence="8">
    <location>
        <begin position="361"/>
        <end position="375"/>
    </location>
</feature>
<evidence type="ECO:0000256" key="8">
    <source>
        <dbReference type="SAM" id="MobiDB-lite"/>
    </source>
</evidence>
<evidence type="ECO:0000256" key="2">
    <source>
        <dbReference type="ARBA" id="ARBA00005300"/>
    </source>
</evidence>
<keyword evidence="5" id="KW-0479">Metal-binding</keyword>
<reference evidence="10" key="1">
    <citation type="journal article" date="2021" name="New Phytol.">
        <title>Evolutionary innovations through gain and loss of genes in the ectomycorrhizal Boletales.</title>
        <authorList>
            <person name="Wu G."/>
            <person name="Miyauchi S."/>
            <person name="Morin E."/>
            <person name="Kuo A."/>
            <person name="Drula E."/>
            <person name="Varga T."/>
            <person name="Kohler A."/>
            <person name="Feng B."/>
            <person name="Cao Y."/>
            <person name="Lipzen A."/>
            <person name="Daum C."/>
            <person name="Hundley H."/>
            <person name="Pangilinan J."/>
            <person name="Johnson J."/>
            <person name="Barry K."/>
            <person name="LaButti K."/>
            <person name="Ng V."/>
            <person name="Ahrendt S."/>
            <person name="Min B."/>
            <person name="Choi I.G."/>
            <person name="Park H."/>
            <person name="Plett J.M."/>
            <person name="Magnuson J."/>
            <person name="Spatafora J.W."/>
            <person name="Nagy L.G."/>
            <person name="Henrissat B."/>
            <person name="Grigoriev I.V."/>
            <person name="Yang Z.L."/>
            <person name="Xu J."/>
            <person name="Martin F.M."/>
        </authorList>
    </citation>
    <scope>NUCLEOTIDE SEQUENCE</scope>
    <source>
        <strain evidence="10">KKN 215</strain>
    </source>
</reference>
<evidence type="ECO:0000256" key="4">
    <source>
        <dbReference type="ARBA" id="ARBA00022722"/>
    </source>
</evidence>
<dbReference type="Gene3D" id="3.40.970.10">
    <property type="entry name" value="Ribonuclease H1, N-terminal domain"/>
    <property type="match status" value="1"/>
</dbReference>
<dbReference type="OrthoDB" id="245563at2759"/>
<dbReference type="EC" id="3.1.26.4" evidence="3"/>
<evidence type="ECO:0000313" key="10">
    <source>
        <dbReference type="EMBL" id="KAH8092193.1"/>
    </source>
</evidence>
<evidence type="ECO:0000256" key="7">
    <source>
        <dbReference type="ARBA" id="ARBA00022801"/>
    </source>
</evidence>
<dbReference type="GO" id="GO:0004523">
    <property type="term" value="F:RNA-DNA hybrid ribonuclease activity"/>
    <property type="evidence" value="ECO:0007669"/>
    <property type="project" value="UniProtKB-EC"/>
</dbReference>
<dbReference type="GO" id="GO:0043137">
    <property type="term" value="P:DNA replication, removal of RNA primer"/>
    <property type="evidence" value="ECO:0007669"/>
    <property type="project" value="TreeGrafter"/>
</dbReference>
<dbReference type="InterPro" id="IPR050092">
    <property type="entry name" value="RNase_H"/>
</dbReference>
<evidence type="ECO:0000313" key="11">
    <source>
        <dbReference type="Proteomes" id="UP000813824"/>
    </source>
</evidence>
<dbReference type="InterPro" id="IPR011320">
    <property type="entry name" value="RNase_H1_N"/>
</dbReference>
<dbReference type="InterPro" id="IPR002156">
    <property type="entry name" value="RNaseH_domain"/>
</dbReference>
<dbReference type="PANTHER" id="PTHR10642:SF26">
    <property type="entry name" value="RIBONUCLEASE H1"/>
    <property type="match status" value="1"/>
</dbReference>
<dbReference type="PANTHER" id="PTHR10642">
    <property type="entry name" value="RIBONUCLEASE H1"/>
    <property type="match status" value="1"/>
</dbReference>
<feature type="compositionally biased region" description="Low complexity" evidence="8">
    <location>
        <begin position="495"/>
        <end position="510"/>
    </location>
</feature>
<feature type="compositionally biased region" description="Basic and acidic residues" evidence="8">
    <location>
        <begin position="345"/>
        <end position="356"/>
    </location>
</feature>
<accession>A0A8K0UH92</accession>
<feature type="compositionally biased region" description="Basic and acidic residues" evidence="8">
    <location>
        <begin position="58"/>
        <end position="77"/>
    </location>
</feature>
<feature type="domain" description="RNase H type-1" evidence="9">
    <location>
        <begin position="77"/>
        <end position="244"/>
    </location>
</feature>
<name>A0A8K0UH92_9AGAR</name>
<keyword evidence="11" id="KW-1185">Reference proteome</keyword>
<keyword evidence="7" id="KW-0378">Hydrolase</keyword>
<dbReference type="Pfam" id="PF00075">
    <property type="entry name" value="RNase_H"/>
    <property type="match status" value="1"/>
</dbReference>
<dbReference type="SUPFAM" id="SSF53098">
    <property type="entry name" value="Ribonuclease H-like"/>
    <property type="match status" value="1"/>
</dbReference>
<keyword evidence="4" id="KW-0540">Nuclease</keyword>
<proteinExistence type="inferred from homology"/>
<dbReference type="Pfam" id="PF01693">
    <property type="entry name" value="Cauli_VI"/>
    <property type="match status" value="1"/>
</dbReference>
<dbReference type="SUPFAM" id="SSF55658">
    <property type="entry name" value="L9 N-domain-like"/>
    <property type="match status" value="1"/>
</dbReference>
<dbReference type="CDD" id="cd09280">
    <property type="entry name" value="RNase_HI_eukaryote_like"/>
    <property type="match status" value="1"/>
</dbReference>
<gene>
    <name evidence="10" type="ORF">BXZ70DRAFT_951650</name>
</gene>
<organism evidence="10 11">
    <name type="scientific">Cristinia sonorae</name>
    <dbReference type="NCBI Taxonomy" id="1940300"/>
    <lineage>
        <taxon>Eukaryota</taxon>
        <taxon>Fungi</taxon>
        <taxon>Dikarya</taxon>
        <taxon>Basidiomycota</taxon>
        <taxon>Agaricomycotina</taxon>
        <taxon>Agaricomycetes</taxon>
        <taxon>Agaricomycetidae</taxon>
        <taxon>Agaricales</taxon>
        <taxon>Pleurotineae</taxon>
        <taxon>Stephanosporaceae</taxon>
        <taxon>Cristinia</taxon>
    </lineage>
</organism>
<feature type="region of interest" description="Disordered" evidence="8">
    <location>
        <begin position="436"/>
        <end position="456"/>
    </location>
</feature>
<evidence type="ECO:0000256" key="5">
    <source>
        <dbReference type="ARBA" id="ARBA00022723"/>
    </source>
</evidence>
<feature type="compositionally biased region" description="Low complexity" evidence="8">
    <location>
        <begin position="407"/>
        <end position="423"/>
    </location>
</feature>
<evidence type="ECO:0000256" key="6">
    <source>
        <dbReference type="ARBA" id="ARBA00022759"/>
    </source>
</evidence>
<comment type="caution">
    <text evidence="10">The sequence shown here is derived from an EMBL/GenBank/DDBJ whole genome shotgun (WGS) entry which is preliminary data.</text>
</comment>
<feature type="compositionally biased region" description="Polar residues" evidence="8">
    <location>
        <begin position="516"/>
        <end position="553"/>
    </location>
</feature>
<comment type="similarity">
    <text evidence="2">Belongs to the RNase H family.</text>
</comment>
<dbReference type="AlphaFoldDB" id="A0A8K0UH92"/>
<dbReference type="Gene3D" id="3.30.420.10">
    <property type="entry name" value="Ribonuclease H-like superfamily/Ribonuclease H"/>
    <property type="match status" value="1"/>
</dbReference>
<sequence>MTRRDECEAQVKGYTGAKYKKFHTAEEAEEWKALQLGGAPLASSSKPSAVRPTGRPYPDPHEGRPSTSKGKERDSLDADRDIVYSDGACKGNGKAGSVAGVGVWWGHKDARNIAERCPGNQTNNRAELIVCLPVHSNLRDLQLVVQAIIRVLETTPPSKRPLHIKTDSQYSIKCIKEWLPGWRQRNFRTSNGGAVANEPLIKYLDALLKERRHVGQKVELEYVQGHVGIEGNEGADAQANRGCTMPEVEEPDWVALEEAVLRRIEAGSATPVKPPASTSAVSRPAKHVALVEPAIEHPSTTSRPDRPTGAIESAAESQPLSTHTAVPATTTTGKFKPAIPATETPSRKLRIEHAIKEALGSPPPPDHGSPAPVTPTKPKMQPQPRSGAAATSLPRAGVSPTRLSAYTPTRAPRSSTTTTALTGDVTATAAARAAFNEPSRIANRREHQDDASTSAAVFTASVSARKRGRTVLVPEYKDIGVEAKLCACCRDGVHRGSQPQSRRRSASPPTRRSESQPRQQQVSRYRTRATGTQESAKSLERTQPVSKPEITQSELDEYAAGLLPDDEVLNDLSF</sequence>
<dbReference type="InterPro" id="IPR012337">
    <property type="entry name" value="RNaseH-like_sf"/>
</dbReference>
<dbReference type="InterPro" id="IPR037056">
    <property type="entry name" value="RNase_H1_N_sf"/>
</dbReference>
<evidence type="ECO:0000256" key="1">
    <source>
        <dbReference type="ARBA" id="ARBA00000077"/>
    </source>
</evidence>
<comment type="catalytic activity">
    <reaction evidence="1">
        <text>Endonucleolytic cleavage to 5'-phosphomonoester.</text>
        <dbReference type="EC" id="3.1.26.4"/>
    </reaction>
</comment>
<dbReference type="GO" id="GO:0003676">
    <property type="term" value="F:nucleic acid binding"/>
    <property type="evidence" value="ECO:0007669"/>
    <property type="project" value="InterPro"/>
</dbReference>
<feature type="region of interest" description="Disordered" evidence="8">
    <location>
        <begin position="492"/>
        <end position="559"/>
    </location>
</feature>
<evidence type="ECO:0000256" key="3">
    <source>
        <dbReference type="ARBA" id="ARBA00012180"/>
    </source>
</evidence>
<dbReference type="InterPro" id="IPR009027">
    <property type="entry name" value="Ribosomal_bL9/RNase_H1_N"/>
</dbReference>
<dbReference type="InterPro" id="IPR036397">
    <property type="entry name" value="RNaseH_sf"/>
</dbReference>
<dbReference type="GO" id="GO:0046872">
    <property type="term" value="F:metal ion binding"/>
    <property type="evidence" value="ECO:0007669"/>
    <property type="project" value="UniProtKB-KW"/>
</dbReference>
<feature type="region of interest" description="Disordered" evidence="8">
    <location>
        <begin position="291"/>
        <end position="423"/>
    </location>
</feature>
<dbReference type="Proteomes" id="UP000813824">
    <property type="component" value="Unassembled WGS sequence"/>
</dbReference>
<protein>
    <recommendedName>
        <fullName evidence="3">ribonuclease H</fullName>
        <ecNumber evidence="3">3.1.26.4</ecNumber>
    </recommendedName>
</protein>
<dbReference type="PROSITE" id="PS50879">
    <property type="entry name" value="RNASE_H_1"/>
    <property type="match status" value="1"/>
</dbReference>